<comment type="caution">
    <text evidence="1">The sequence shown here is derived from an EMBL/GenBank/DDBJ whole genome shotgun (WGS) entry which is preliminary data.</text>
</comment>
<evidence type="ECO:0000313" key="1">
    <source>
        <dbReference type="EMBL" id="MBO0358453.1"/>
    </source>
</evidence>
<protein>
    <submittedName>
        <fullName evidence="1">Uncharacterized protein</fullName>
    </submittedName>
</protein>
<name>A0A939JD22_9BACT</name>
<evidence type="ECO:0000313" key="2">
    <source>
        <dbReference type="Proteomes" id="UP000664144"/>
    </source>
</evidence>
<dbReference type="AlphaFoldDB" id="A0A939JD22"/>
<sequence length="92" mass="9571">MLAILADSLSLLEMAAKRKNPQTVVLDPVVAEEADVMDSVADAADEVAYDDGVASSCPTCGELLAWHEEACQAVSVPSPKPALATPEEATET</sequence>
<proteinExistence type="predicted"/>
<feature type="non-terminal residue" evidence="1">
    <location>
        <position position="92"/>
    </location>
</feature>
<keyword evidence="2" id="KW-1185">Reference proteome</keyword>
<accession>A0A939JD22</accession>
<dbReference type="RefSeq" id="WP_206984395.1">
    <property type="nucleotide sequence ID" value="NZ_JAFLQZ010000006.1"/>
</dbReference>
<gene>
    <name evidence="1" type="ORF">J0X19_10895</name>
</gene>
<reference evidence="1" key="1">
    <citation type="submission" date="2021-03" db="EMBL/GenBank/DDBJ databases">
        <authorList>
            <person name="Kim M.K."/>
        </authorList>
    </citation>
    <scope>NUCLEOTIDE SEQUENCE</scope>
    <source>
        <strain evidence="1">BT186</strain>
    </source>
</reference>
<organism evidence="1 2">
    <name type="scientific">Hymenobacter telluris</name>
    <dbReference type="NCBI Taxonomy" id="2816474"/>
    <lineage>
        <taxon>Bacteria</taxon>
        <taxon>Pseudomonadati</taxon>
        <taxon>Bacteroidota</taxon>
        <taxon>Cytophagia</taxon>
        <taxon>Cytophagales</taxon>
        <taxon>Hymenobacteraceae</taxon>
        <taxon>Hymenobacter</taxon>
    </lineage>
</organism>
<dbReference type="Proteomes" id="UP000664144">
    <property type="component" value="Unassembled WGS sequence"/>
</dbReference>
<dbReference type="EMBL" id="JAFLQZ010000006">
    <property type="protein sequence ID" value="MBO0358453.1"/>
    <property type="molecule type" value="Genomic_DNA"/>
</dbReference>